<organism evidence="2 3">
    <name type="scientific">Streptomyces poonensis</name>
    <dbReference type="NCBI Taxonomy" id="68255"/>
    <lineage>
        <taxon>Bacteria</taxon>
        <taxon>Bacillati</taxon>
        <taxon>Actinomycetota</taxon>
        <taxon>Actinomycetes</taxon>
        <taxon>Kitasatosporales</taxon>
        <taxon>Streptomycetaceae</taxon>
        <taxon>Streptomyces</taxon>
    </lineage>
</organism>
<proteinExistence type="predicted"/>
<dbReference type="AlphaFoldDB" id="A0A918QFC3"/>
<evidence type="ECO:0000256" key="1">
    <source>
        <dbReference type="SAM" id="MobiDB-lite"/>
    </source>
</evidence>
<dbReference type="RefSeq" id="WP_189867125.1">
    <property type="nucleotide sequence ID" value="NZ_BMVW01000028.1"/>
</dbReference>
<evidence type="ECO:0000313" key="2">
    <source>
        <dbReference type="EMBL" id="GGZ42674.1"/>
    </source>
</evidence>
<reference evidence="2" key="2">
    <citation type="submission" date="2020-09" db="EMBL/GenBank/DDBJ databases">
        <authorList>
            <person name="Sun Q."/>
            <person name="Ohkuma M."/>
        </authorList>
    </citation>
    <scope>NUCLEOTIDE SEQUENCE</scope>
    <source>
        <strain evidence="2">JCM 4815</strain>
    </source>
</reference>
<feature type="region of interest" description="Disordered" evidence="1">
    <location>
        <begin position="47"/>
        <end position="83"/>
    </location>
</feature>
<sequence length="102" mass="10791">MRKYAATMVAERDLKLMGYHVYRFGHDELEHLERARPLLNGKDACLTTAGGTGSRPVDGDPLRASAVADSPAEGEVVSGEEAEAKARGLLERLGAGQDPAAA</sequence>
<name>A0A918QFC3_9ACTN</name>
<evidence type="ECO:0000313" key="3">
    <source>
        <dbReference type="Proteomes" id="UP000622166"/>
    </source>
</evidence>
<comment type="caution">
    <text evidence="2">The sequence shown here is derived from an EMBL/GenBank/DDBJ whole genome shotgun (WGS) entry which is preliminary data.</text>
</comment>
<dbReference type="EMBL" id="BMVW01000028">
    <property type="protein sequence ID" value="GGZ42674.1"/>
    <property type="molecule type" value="Genomic_DNA"/>
</dbReference>
<reference evidence="2" key="1">
    <citation type="journal article" date="2014" name="Int. J. Syst. Evol. Microbiol.">
        <title>Complete genome sequence of Corynebacterium casei LMG S-19264T (=DSM 44701T), isolated from a smear-ripened cheese.</title>
        <authorList>
            <consortium name="US DOE Joint Genome Institute (JGI-PGF)"/>
            <person name="Walter F."/>
            <person name="Albersmeier A."/>
            <person name="Kalinowski J."/>
            <person name="Ruckert C."/>
        </authorList>
    </citation>
    <scope>NUCLEOTIDE SEQUENCE</scope>
    <source>
        <strain evidence="2">JCM 4815</strain>
    </source>
</reference>
<protein>
    <submittedName>
        <fullName evidence="2">Uncharacterized protein</fullName>
    </submittedName>
</protein>
<dbReference type="Proteomes" id="UP000622166">
    <property type="component" value="Unassembled WGS sequence"/>
</dbReference>
<keyword evidence="3" id="KW-1185">Reference proteome</keyword>
<gene>
    <name evidence="2" type="ORF">GCM10010365_74200</name>
</gene>
<accession>A0A918QFC3</accession>